<proteinExistence type="predicted"/>
<reference evidence="6 7" key="1">
    <citation type="submission" date="2020-08" db="EMBL/GenBank/DDBJ databases">
        <title>Genomic Encyclopedia of Type Strains, Phase IV (KMG-IV): sequencing the most valuable type-strain genomes for metagenomic binning, comparative biology and taxonomic classification.</title>
        <authorList>
            <person name="Goeker M."/>
        </authorList>
    </citation>
    <scope>NUCLEOTIDE SEQUENCE [LARGE SCALE GENOMIC DNA]</scope>
    <source>
        <strain evidence="6 7">DSM 25966</strain>
    </source>
</reference>
<dbReference type="SUPFAM" id="SSF160996">
    <property type="entry name" value="HI0933 insert domain-like"/>
    <property type="match status" value="1"/>
</dbReference>
<evidence type="ECO:0008006" key="8">
    <source>
        <dbReference type="Google" id="ProtNLM"/>
    </source>
</evidence>
<dbReference type="InterPro" id="IPR023166">
    <property type="entry name" value="BaiN-like_dom_sf"/>
</dbReference>
<feature type="domain" description="RsdA/BaiN/AoA(So)-like insert" evidence="5">
    <location>
        <begin position="198"/>
        <end position="349"/>
    </location>
</feature>
<name>A0A840AV32_9HYPH</name>
<comment type="caution">
    <text evidence="6">The sequence shown here is derived from an EMBL/GenBank/DDBJ whole genome shotgun (WGS) entry which is preliminary data.</text>
</comment>
<keyword evidence="2" id="KW-0285">Flavoprotein</keyword>
<dbReference type="EMBL" id="JACIDS010000005">
    <property type="protein sequence ID" value="MBB3933083.1"/>
    <property type="molecule type" value="Genomic_DNA"/>
</dbReference>
<comment type="cofactor">
    <cofactor evidence="1">
        <name>FAD</name>
        <dbReference type="ChEBI" id="CHEBI:57692"/>
    </cofactor>
</comment>
<evidence type="ECO:0000259" key="5">
    <source>
        <dbReference type="Pfam" id="PF22780"/>
    </source>
</evidence>
<dbReference type="RefSeq" id="WP_183400730.1">
    <property type="nucleotide sequence ID" value="NZ_JACIDS010000005.1"/>
</dbReference>
<dbReference type="AlphaFoldDB" id="A0A840AV32"/>
<sequence>MSNPSNAPRPTVAIIGAGPAGLIAAERLAAAGVAVTVYDRMPSAGRKLLMAGRGGLNLTHSEPIEPFLNRYGPAANTLRPIIEAFPPASLVAWAEGLGEATFVGSSGRIFPKSLKASPLLRALLGRLTALGVTFAMRHEFRGWTEDGALLFARPDGEVTARPDAVLLALGGASWPRLGSNGAWTEILAARGVPVAPLKPANVGFRVSWSESFRTRFAGEPLKAVAISFEGQTVRGEAMVTAYGIEGGAIYALSSALRDAIERDGGATIPVDLRPGMNEAQIAERIARQNPSQSLANRLRKALHLAPVAINLLREAAEGQLPRDAEGLAARIKAVPVRLDATAGIERAISSAGGIPFAALDAQLMIRALPGVFAAGEMIDWEAPTGGYLLQGAFATGVVAASGIANHLGIALPAG</sequence>
<protein>
    <recommendedName>
        <fullName evidence="8">NAD(FAD)-utilizing dehydrogenase</fullName>
    </recommendedName>
</protein>
<dbReference type="Gene3D" id="1.10.8.260">
    <property type="entry name" value="HI0933 insert domain-like"/>
    <property type="match status" value="1"/>
</dbReference>
<dbReference type="PRINTS" id="PR00419">
    <property type="entry name" value="ADXRDTASE"/>
</dbReference>
<dbReference type="Pfam" id="PF03486">
    <property type="entry name" value="HI0933_like"/>
    <property type="match status" value="1"/>
</dbReference>
<dbReference type="Pfam" id="PF22780">
    <property type="entry name" value="HI0933_like_1st"/>
    <property type="match status" value="1"/>
</dbReference>
<accession>A0A840AV32</accession>
<dbReference type="SUPFAM" id="SSF51905">
    <property type="entry name" value="FAD/NAD(P)-binding domain"/>
    <property type="match status" value="1"/>
</dbReference>
<dbReference type="Gene3D" id="3.50.50.60">
    <property type="entry name" value="FAD/NAD(P)-binding domain"/>
    <property type="match status" value="1"/>
</dbReference>
<dbReference type="PANTHER" id="PTHR42887:SF1">
    <property type="entry name" value="BLR3961 PROTEIN"/>
    <property type="match status" value="1"/>
</dbReference>
<evidence type="ECO:0000259" key="4">
    <source>
        <dbReference type="Pfam" id="PF03486"/>
    </source>
</evidence>
<gene>
    <name evidence="6" type="ORF">GGR25_004147</name>
</gene>
<feature type="domain" description="RsdA/BaiN/AoA(So)-like Rossmann fold-like" evidence="4">
    <location>
        <begin position="11"/>
        <end position="401"/>
    </location>
</feature>
<evidence type="ECO:0000256" key="2">
    <source>
        <dbReference type="ARBA" id="ARBA00022630"/>
    </source>
</evidence>
<dbReference type="Proteomes" id="UP000553963">
    <property type="component" value="Unassembled WGS sequence"/>
</dbReference>
<keyword evidence="3" id="KW-0274">FAD</keyword>
<dbReference type="Gene3D" id="2.40.30.10">
    <property type="entry name" value="Translation factors"/>
    <property type="match status" value="1"/>
</dbReference>
<dbReference type="InterPro" id="IPR036188">
    <property type="entry name" value="FAD/NAD-bd_sf"/>
</dbReference>
<dbReference type="PANTHER" id="PTHR42887">
    <property type="entry name" value="OS12G0638800 PROTEIN"/>
    <property type="match status" value="1"/>
</dbReference>
<organism evidence="6 7">
    <name type="scientific">Kaistia hirudinis</name>
    <dbReference type="NCBI Taxonomy" id="1293440"/>
    <lineage>
        <taxon>Bacteria</taxon>
        <taxon>Pseudomonadati</taxon>
        <taxon>Pseudomonadota</taxon>
        <taxon>Alphaproteobacteria</taxon>
        <taxon>Hyphomicrobiales</taxon>
        <taxon>Kaistiaceae</taxon>
        <taxon>Kaistia</taxon>
    </lineage>
</organism>
<dbReference type="InterPro" id="IPR055178">
    <property type="entry name" value="RsdA/BaiN/AoA(So)-like_dom"/>
</dbReference>
<dbReference type="InterPro" id="IPR057661">
    <property type="entry name" value="RsdA/BaiN/AoA(So)_Rossmann"/>
</dbReference>
<evidence type="ECO:0000313" key="6">
    <source>
        <dbReference type="EMBL" id="MBB3933083.1"/>
    </source>
</evidence>
<dbReference type="NCBIfam" id="TIGR03862">
    <property type="entry name" value="flavo_PP4765"/>
    <property type="match status" value="1"/>
</dbReference>
<dbReference type="InterPro" id="IPR022460">
    <property type="entry name" value="Flavoprotein_PP4765"/>
</dbReference>
<evidence type="ECO:0000256" key="1">
    <source>
        <dbReference type="ARBA" id="ARBA00001974"/>
    </source>
</evidence>
<dbReference type="InterPro" id="IPR004792">
    <property type="entry name" value="BaiN-like"/>
</dbReference>
<keyword evidence="7" id="KW-1185">Reference proteome</keyword>
<evidence type="ECO:0000313" key="7">
    <source>
        <dbReference type="Proteomes" id="UP000553963"/>
    </source>
</evidence>
<dbReference type="NCBIfam" id="TIGR00275">
    <property type="entry name" value="aminoacetone oxidase family FAD-binding enzyme"/>
    <property type="match status" value="1"/>
</dbReference>
<evidence type="ECO:0000256" key="3">
    <source>
        <dbReference type="ARBA" id="ARBA00022827"/>
    </source>
</evidence>